<evidence type="ECO:0000313" key="2">
    <source>
        <dbReference type="EMBL" id="BAD07598.1"/>
    </source>
</evidence>
<evidence type="ECO:0000313" key="4">
    <source>
        <dbReference type="Proteomes" id="UP000000763"/>
    </source>
</evidence>
<dbReference type="EMBL" id="AP005851">
    <property type="protein sequence ID" value="BAD08138.1"/>
    <property type="molecule type" value="Genomic_DNA"/>
</dbReference>
<reference evidence="4" key="4">
    <citation type="journal article" date="2008" name="Nucleic Acids Res.">
        <title>The rice annotation project database (RAP-DB): 2008 update.</title>
        <authorList>
            <consortium name="The rice annotation project (RAP)"/>
        </authorList>
    </citation>
    <scope>GENOME REANNOTATION</scope>
    <source>
        <strain evidence="4">cv. Nipponbare</strain>
    </source>
</reference>
<reference evidence="3" key="2">
    <citation type="submission" date="2002-10" db="EMBL/GenBank/DDBJ databases">
        <title>Oryza sativa nipponbare(GA3) genomic DNA, chromosome 2, BAC clone:OSJNBb0088N06.</title>
        <authorList>
            <person name="Sasaki T."/>
            <person name="Matsumoto T."/>
            <person name="Katayose Y."/>
        </authorList>
    </citation>
    <scope>NUCLEOTIDE SEQUENCE</scope>
</reference>
<name>Q6YUR9_ORYSJ</name>
<dbReference type="EMBL" id="AP004078">
    <property type="protein sequence ID" value="BAD07598.1"/>
    <property type="molecule type" value="Genomic_DNA"/>
</dbReference>
<feature type="region of interest" description="Disordered" evidence="1">
    <location>
        <begin position="1"/>
        <end position="55"/>
    </location>
</feature>
<reference evidence="4" key="3">
    <citation type="journal article" date="2005" name="Nature">
        <title>The map-based sequence of the rice genome.</title>
        <authorList>
            <consortium name="International rice genome sequencing project (IRGSP)"/>
            <person name="Matsumoto T."/>
            <person name="Wu J."/>
            <person name="Kanamori H."/>
            <person name="Katayose Y."/>
            <person name="Fujisawa M."/>
            <person name="Namiki N."/>
            <person name="Mizuno H."/>
            <person name="Yamamoto K."/>
            <person name="Antonio B.A."/>
            <person name="Baba T."/>
            <person name="Sakata K."/>
            <person name="Nagamura Y."/>
            <person name="Aoki H."/>
            <person name="Arikawa K."/>
            <person name="Arita K."/>
            <person name="Bito T."/>
            <person name="Chiden Y."/>
            <person name="Fujitsuka N."/>
            <person name="Fukunaka R."/>
            <person name="Hamada M."/>
            <person name="Harada C."/>
            <person name="Hayashi A."/>
            <person name="Hijishita S."/>
            <person name="Honda M."/>
            <person name="Hosokawa S."/>
            <person name="Ichikawa Y."/>
            <person name="Idonuma A."/>
            <person name="Iijima M."/>
            <person name="Ikeda M."/>
            <person name="Ikeno M."/>
            <person name="Ito K."/>
            <person name="Ito S."/>
            <person name="Ito T."/>
            <person name="Ito Y."/>
            <person name="Ito Y."/>
            <person name="Iwabuchi A."/>
            <person name="Kamiya K."/>
            <person name="Karasawa W."/>
            <person name="Kurita K."/>
            <person name="Katagiri S."/>
            <person name="Kikuta A."/>
            <person name="Kobayashi H."/>
            <person name="Kobayashi N."/>
            <person name="Machita K."/>
            <person name="Maehara T."/>
            <person name="Masukawa M."/>
            <person name="Mizubayashi T."/>
            <person name="Mukai Y."/>
            <person name="Nagasaki H."/>
            <person name="Nagata Y."/>
            <person name="Naito S."/>
            <person name="Nakashima M."/>
            <person name="Nakama Y."/>
            <person name="Nakamichi Y."/>
            <person name="Nakamura M."/>
            <person name="Meguro A."/>
            <person name="Negishi M."/>
            <person name="Ohta I."/>
            <person name="Ohta T."/>
            <person name="Okamoto M."/>
            <person name="Ono N."/>
            <person name="Saji S."/>
            <person name="Sakaguchi M."/>
            <person name="Sakai K."/>
            <person name="Shibata M."/>
            <person name="Shimokawa T."/>
            <person name="Song J."/>
            <person name="Takazaki Y."/>
            <person name="Terasawa K."/>
            <person name="Tsugane M."/>
            <person name="Tsuji K."/>
            <person name="Ueda S."/>
            <person name="Waki K."/>
            <person name="Yamagata H."/>
            <person name="Yamamoto M."/>
            <person name="Yamamoto S."/>
            <person name="Yamane H."/>
            <person name="Yoshiki S."/>
            <person name="Yoshihara R."/>
            <person name="Yukawa K."/>
            <person name="Zhong H."/>
            <person name="Yano M."/>
            <person name="Yuan Q."/>
            <person name="Ouyang S."/>
            <person name="Liu J."/>
            <person name="Jones K.M."/>
            <person name="Gansberger K."/>
            <person name="Moffat K."/>
            <person name="Hill J."/>
            <person name="Bera J."/>
            <person name="Fadrosh D."/>
            <person name="Jin S."/>
            <person name="Johri S."/>
            <person name="Kim M."/>
            <person name="Overton L."/>
            <person name="Reardon M."/>
            <person name="Tsitrin T."/>
            <person name="Vuong H."/>
            <person name="Weaver B."/>
            <person name="Ciecko A."/>
            <person name="Tallon L."/>
            <person name="Jackson J."/>
            <person name="Pai G."/>
            <person name="Aken S.V."/>
            <person name="Utterback T."/>
            <person name="Reidmuller S."/>
            <person name="Feldblyum T."/>
            <person name="Hsiao J."/>
            <person name="Zismann V."/>
            <person name="Iobst S."/>
            <person name="de Vazeille A.R."/>
            <person name="Buell C.R."/>
            <person name="Ying K."/>
            <person name="Li Y."/>
            <person name="Lu T."/>
            <person name="Huang Y."/>
            <person name="Zhao Q."/>
            <person name="Feng Q."/>
            <person name="Zhang L."/>
            <person name="Zhu J."/>
            <person name="Weng Q."/>
            <person name="Mu J."/>
            <person name="Lu Y."/>
            <person name="Fan D."/>
            <person name="Liu Y."/>
            <person name="Guan J."/>
            <person name="Zhang Y."/>
            <person name="Yu S."/>
            <person name="Liu X."/>
            <person name="Zhang Y."/>
            <person name="Hong G."/>
            <person name="Han B."/>
            <person name="Choisne N."/>
            <person name="Demange N."/>
            <person name="Orjeda G."/>
            <person name="Samain S."/>
            <person name="Cattolico L."/>
            <person name="Pelletier E."/>
            <person name="Couloux A."/>
            <person name="Segurens B."/>
            <person name="Wincker P."/>
            <person name="D'Hont A."/>
            <person name="Scarpelli C."/>
            <person name="Weissenbach J."/>
            <person name="Salanoubat M."/>
            <person name="Quetier F."/>
            <person name="Yu Y."/>
            <person name="Kim H.R."/>
            <person name="Rambo T."/>
            <person name="Currie J."/>
            <person name="Collura K."/>
            <person name="Luo M."/>
            <person name="Yang T."/>
            <person name="Ammiraju J.S.S."/>
            <person name="Engler F."/>
            <person name="Soderlund C."/>
            <person name="Wing R.A."/>
            <person name="Palmer L.E."/>
            <person name="de la Bastide M."/>
            <person name="Spiegel L."/>
            <person name="Nascimento L."/>
            <person name="Zutavern T."/>
            <person name="O'Shaughnessy A."/>
            <person name="Dike S."/>
            <person name="Dedhia N."/>
            <person name="Preston R."/>
            <person name="Balija V."/>
            <person name="McCombie W.R."/>
            <person name="Chow T."/>
            <person name="Chen H."/>
            <person name="Chung M."/>
            <person name="Chen C."/>
            <person name="Shaw J."/>
            <person name="Wu H."/>
            <person name="Hsiao K."/>
            <person name="Chao Y."/>
            <person name="Chu M."/>
            <person name="Cheng C."/>
            <person name="Hour A."/>
            <person name="Lee P."/>
            <person name="Lin S."/>
            <person name="Lin Y."/>
            <person name="Liou J."/>
            <person name="Liu S."/>
            <person name="Hsing Y."/>
            <person name="Raghuvanshi S."/>
            <person name="Mohanty A."/>
            <person name="Bharti A.K."/>
            <person name="Gaur A."/>
            <person name="Gupta V."/>
            <person name="Kumar D."/>
            <person name="Ravi V."/>
            <person name="Vij S."/>
            <person name="Kapur A."/>
            <person name="Khurana P."/>
            <person name="Khurana P."/>
            <person name="Khurana J.P."/>
            <person name="Tyagi A.K."/>
            <person name="Gaikwad K."/>
            <person name="Singh A."/>
            <person name="Dalal V."/>
            <person name="Srivastava S."/>
            <person name="Dixit A."/>
            <person name="Pal A.K."/>
            <person name="Ghazi I.A."/>
            <person name="Yadav M."/>
            <person name="Pandit A."/>
            <person name="Bhargava A."/>
            <person name="Sureshbabu K."/>
            <person name="Batra K."/>
            <person name="Sharma T.R."/>
            <person name="Mohapatra T."/>
            <person name="Singh N.K."/>
            <person name="Messing J."/>
            <person name="Nelson A.B."/>
            <person name="Fuks G."/>
            <person name="Kavchok S."/>
            <person name="Keizer G."/>
            <person name="Linton E."/>
            <person name="Llaca V."/>
            <person name="Song R."/>
            <person name="Tanyolac B."/>
            <person name="Young S."/>
            <person name="Ho-Il K."/>
            <person name="Hahn J.H."/>
            <person name="Sangsakoo G."/>
            <person name="Vanavichit A."/>
            <person name="de Mattos Luiz.A.T."/>
            <person name="Zimmer P.D."/>
            <person name="Malone G."/>
            <person name="Dellagostin O."/>
            <person name="de Oliveira A.C."/>
            <person name="Bevan M."/>
            <person name="Bancroft I."/>
            <person name="Minx P."/>
            <person name="Cordum H."/>
            <person name="Wilson R."/>
            <person name="Cheng Z."/>
            <person name="Jin W."/>
            <person name="Jiang J."/>
            <person name="Leong S.A."/>
            <person name="Iwama H."/>
            <person name="Gojobori T."/>
            <person name="Itoh T."/>
            <person name="Niimura Y."/>
            <person name="Fujii Y."/>
            <person name="Habara T."/>
            <person name="Sakai H."/>
            <person name="Sato Y."/>
            <person name="Wilson G."/>
            <person name="Kumar K."/>
            <person name="McCouch S."/>
            <person name="Juretic N."/>
            <person name="Hoen D."/>
            <person name="Wright S."/>
            <person name="Bruskiewich R."/>
            <person name="Bureau T."/>
            <person name="Miyao A."/>
            <person name="Hirochika H."/>
            <person name="Nishikawa T."/>
            <person name="Kadowaki K."/>
            <person name="Sugiura M."/>
            <person name="Burr B."/>
            <person name="Sasaki T."/>
        </authorList>
    </citation>
    <scope>NUCLEOTIDE SEQUENCE [LARGE SCALE GENOMIC DNA]</scope>
    <source>
        <strain evidence="4">cv. Nipponbare</strain>
    </source>
</reference>
<sequence>MDVAPGTVSADADDQKRECPCGGLAGLGAKERMRRRQQKQERGSVSDRVTDRKGSHGCCCLQKTEWMFWMESNFVITRFAITVASHTKCDQ</sequence>
<reference evidence="2" key="1">
    <citation type="submission" date="2001-08" db="EMBL/GenBank/DDBJ databases">
        <title>Oryza sativa nipponbare(GA3) genomic DNA, chromosome 2, BAC clone:OJ1020_C02.</title>
        <authorList>
            <person name="Sasaki T."/>
            <person name="Matsumoto T."/>
            <person name="Yamamoto K."/>
        </authorList>
    </citation>
    <scope>NUCLEOTIDE SEQUENCE</scope>
</reference>
<accession>Q6YUR9</accession>
<feature type="compositionally biased region" description="Basic and acidic residues" evidence="1">
    <location>
        <begin position="38"/>
        <end position="54"/>
    </location>
</feature>
<protein>
    <submittedName>
        <fullName evidence="3">Uncharacterized protein</fullName>
    </submittedName>
</protein>
<gene>
    <name evidence="2" type="ORF">OJ1020_C02.11</name>
    <name evidence="3" type="ORF">OSJNBb0088N06.20</name>
</gene>
<evidence type="ECO:0000256" key="1">
    <source>
        <dbReference type="SAM" id="MobiDB-lite"/>
    </source>
</evidence>
<organism evidence="3 4">
    <name type="scientific">Oryza sativa subsp. japonica</name>
    <name type="common">Rice</name>
    <dbReference type="NCBI Taxonomy" id="39947"/>
    <lineage>
        <taxon>Eukaryota</taxon>
        <taxon>Viridiplantae</taxon>
        <taxon>Streptophyta</taxon>
        <taxon>Embryophyta</taxon>
        <taxon>Tracheophyta</taxon>
        <taxon>Spermatophyta</taxon>
        <taxon>Magnoliopsida</taxon>
        <taxon>Liliopsida</taxon>
        <taxon>Poales</taxon>
        <taxon>Poaceae</taxon>
        <taxon>BOP clade</taxon>
        <taxon>Oryzoideae</taxon>
        <taxon>Oryzeae</taxon>
        <taxon>Oryzinae</taxon>
        <taxon>Oryza</taxon>
        <taxon>Oryza sativa</taxon>
    </lineage>
</organism>
<dbReference type="AlphaFoldDB" id="Q6YUR9"/>
<proteinExistence type="predicted"/>
<evidence type="ECO:0000313" key="3">
    <source>
        <dbReference type="EMBL" id="BAD08138.1"/>
    </source>
</evidence>
<dbReference type="Proteomes" id="UP000000763">
    <property type="component" value="Chromosome 2"/>
</dbReference>